<gene>
    <name evidence="1" type="ORF">ECRASSUSDP1_LOCUS27065</name>
</gene>
<evidence type="ECO:0000313" key="2">
    <source>
        <dbReference type="Proteomes" id="UP001295684"/>
    </source>
</evidence>
<organism evidence="1 2">
    <name type="scientific">Euplotes crassus</name>
    <dbReference type="NCBI Taxonomy" id="5936"/>
    <lineage>
        <taxon>Eukaryota</taxon>
        <taxon>Sar</taxon>
        <taxon>Alveolata</taxon>
        <taxon>Ciliophora</taxon>
        <taxon>Intramacronucleata</taxon>
        <taxon>Spirotrichea</taxon>
        <taxon>Hypotrichia</taxon>
        <taxon>Euplotida</taxon>
        <taxon>Euplotidae</taxon>
        <taxon>Moneuplotes</taxon>
    </lineage>
</organism>
<proteinExistence type="predicted"/>
<dbReference type="EMBL" id="CAMPGE010027919">
    <property type="protein sequence ID" value="CAI2385497.1"/>
    <property type="molecule type" value="Genomic_DNA"/>
</dbReference>
<accession>A0AAD1Y6G0</accession>
<protein>
    <submittedName>
        <fullName evidence="1">Uncharacterized protein</fullName>
    </submittedName>
</protein>
<dbReference type="AlphaFoldDB" id="A0AAD1Y6G0"/>
<reference evidence="1" key="1">
    <citation type="submission" date="2023-07" db="EMBL/GenBank/DDBJ databases">
        <authorList>
            <consortium name="AG Swart"/>
            <person name="Singh M."/>
            <person name="Singh A."/>
            <person name="Seah K."/>
            <person name="Emmerich C."/>
        </authorList>
    </citation>
    <scope>NUCLEOTIDE SEQUENCE</scope>
    <source>
        <strain evidence="1">DP1</strain>
    </source>
</reference>
<sequence length="392" mass="44987">MICSCQSRKLVIPFQEEFEFNRPKKVDLKNLPFEEGIYDLNEGDKGAYERTQKKIYKQDPLLYNKIWKFKRGVGNIAPGTSFGASPEHLRNSKLARVSSSLPMLGHVYSKNAPSSKISAQVSNNNTSSKASKLAMTSYRRSQKCGKGLSVLENMKFSEPTNLNKNCKRNKNLFGSFTTKPKQSTVDYQAMKSNYNQFLDPKYIKSQSLEAKSPFRNAKLGDLKQCKRNNAAMRYYSTKKIENKEKLYKPYKVGKELLKNQRKRKNRLSASSTVKDTKQLEYLSPEAQPSLNDLKIRAPNFESLLILKTGDFLKSFTHKRKFFKTNKTNVSLKKSAKILIPLEVIAQRNRVKKSINRERFPSSKVNEPHKYVKIPKQGHQLLNPNSDLGHFIP</sequence>
<name>A0AAD1Y6G0_EUPCR</name>
<evidence type="ECO:0000313" key="1">
    <source>
        <dbReference type="EMBL" id="CAI2385497.1"/>
    </source>
</evidence>
<dbReference type="Proteomes" id="UP001295684">
    <property type="component" value="Unassembled WGS sequence"/>
</dbReference>
<comment type="caution">
    <text evidence="1">The sequence shown here is derived from an EMBL/GenBank/DDBJ whole genome shotgun (WGS) entry which is preliminary data.</text>
</comment>
<keyword evidence="2" id="KW-1185">Reference proteome</keyword>